<dbReference type="OrthoDB" id="566238at2759"/>
<organism evidence="2 3">
    <name type="scientific">Lottia gigantea</name>
    <name type="common">Giant owl limpet</name>
    <dbReference type="NCBI Taxonomy" id="225164"/>
    <lineage>
        <taxon>Eukaryota</taxon>
        <taxon>Metazoa</taxon>
        <taxon>Spiralia</taxon>
        <taxon>Lophotrochozoa</taxon>
        <taxon>Mollusca</taxon>
        <taxon>Gastropoda</taxon>
        <taxon>Patellogastropoda</taxon>
        <taxon>Lottioidea</taxon>
        <taxon>Lottiidae</taxon>
        <taxon>Lottia</taxon>
    </lineage>
</organism>
<evidence type="ECO:0000259" key="1">
    <source>
        <dbReference type="PROSITE" id="PS50206"/>
    </source>
</evidence>
<dbReference type="KEGG" id="lgi:LOTGIDRAFT_166268"/>
<dbReference type="PROSITE" id="PS50206">
    <property type="entry name" value="RHODANESE_3"/>
    <property type="match status" value="1"/>
</dbReference>
<dbReference type="SUPFAM" id="SSF52821">
    <property type="entry name" value="Rhodanese/Cell cycle control phosphatase"/>
    <property type="match status" value="1"/>
</dbReference>
<dbReference type="GeneID" id="20240294"/>
<dbReference type="CDD" id="cd00158">
    <property type="entry name" value="RHOD"/>
    <property type="match status" value="1"/>
</dbReference>
<dbReference type="InterPro" id="IPR001763">
    <property type="entry name" value="Rhodanese-like_dom"/>
</dbReference>
<dbReference type="InterPro" id="IPR036873">
    <property type="entry name" value="Rhodanese-like_dom_sf"/>
</dbReference>
<dbReference type="Gene3D" id="3.40.250.10">
    <property type="entry name" value="Rhodanese-like domain"/>
    <property type="match status" value="1"/>
</dbReference>
<reference evidence="2 3" key="1">
    <citation type="journal article" date="2013" name="Nature">
        <title>Insights into bilaterian evolution from three spiralian genomes.</title>
        <authorList>
            <person name="Simakov O."/>
            <person name="Marletaz F."/>
            <person name="Cho S.J."/>
            <person name="Edsinger-Gonzales E."/>
            <person name="Havlak P."/>
            <person name="Hellsten U."/>
            <person name="Kuo D.H."/>
            <person name="Larsson T."/>
            <person name="Lv J."/>
            <person name="Arendt D."/>
            <person name="Savage R."/>
            <person name="Osoegawa K."/>
            <person name="de Jong P."/>
            <person name="Grimwood J."/>
            <person name="Chapman J.A."/>
            <person name="Shapiro H."/>
            <person name="Aerts A."/>
            <person name="Otillar R.P."/>
            <person name="Terry A.Y."/>
            <person name="Boore J.L."/>
            <person name="Grigoriev I.V."/>
            <person name="Lindberg D.R."/>
            <person name="Seaver E.C."/>
            <person name="Weisblat D.A."/>
            <person name="Putnam N.H."/>
            <person name="Rokhsar D.S."/>
        </authorList>
    </citation>
    <scope>NUCLEOTIDE SEQUENCE [LARGE SCALE GENOMIC DNA]</scope>
</reference>
<dbReference type="RefSeq" id="XP_009061583.1">
    <property type="nucleotide sequence ID" value="XM_009063335.1"/>
</dbReference>
<dbReference type="CTD" id="20240294"/>
<keyword evidence="3" id="KW-1185">Reference proteome</keyword>
<dbReference type="InterPro" id="IPR050229">
    <property type="entry name" value="GlpE_sulfurtransferase"/>
</dbReference>
<protein>
    <recommendedName>
        <fullName evidence="1">Rhodanese domain-containing protein</fullName>
    </recommendedName>
</protein>
<accession>V4A302</accession>
<feature type="domain" description="Rhodanese" evidence="1">
    <location>
        <begin position="49"/>
        <end position="153"/>
    </location>
</feature>
<dbReference type="OMA" id="WYNEGRP"/>
<proteinExistence type="predicted"/>
<dbReference type="PANTHER" id="PTHR43031">
    <property type="entry name" value="FAD-DEPENDENT OXIDOREDUCTASE"/>
    <property type="match status" value="1"/>
</dbReference>
<sequence>MAANDKSETCKHEINPSLGMKITLKGIAAKFNNVQHISTSTLSDWLESQPENVILLDTRPDIEYNISHLKGARRIDYESDEIENILQSLPQNNQTDSKENVKVVCYCSIGYRSSLMAKKLQQHFKQQSGTKPEIYNLEGSLFKWANEKREMVDQNNQPTVYAHPYNSLWGKLLDKDLRREGT</sequence>
<dbReference type="Proteomes" id="UP000030746">
    <property type="component" value="Unassembled WGS sequence"/>
</dbReference>
<dbReference type="PANTHER" id="PTHR43031:SF1">
    <property type="entry name" value="PYRIDINE NUCLEOTIDE-DISULPHIDE OXIDOREDUCTASE"/>
    <property type="match status" value="1"/>
</dbReference>
<name>V4A302_LOTGI</name>
<dbReference type="HOGENOM" id="CLU_089574_5_1_1"/>
<dbReference type="EMBL" id="KB202849">
    <property type="protein sequence ID" value="ESO87686.1"/>
    <property type="molecule type" value="Genomic_DNA"/>
</dbReference>
<dbReference type="AlphaFoldDB" id="V4A302"/>
<dbReference type="Pfam" id="PF00581">
    <property type="entry name" value="Rhodanese"/>
    <property type="match status" value="1"/>
</dbReference>
<evidence type="ECO:0000313" key="3">
    <source>
        <dbReference type="Proteomes" id="UP000030746"/>
    </source>
</evidence>
<evidence type="ECO:0000313" key="2">
    <source>
        <dbReference type="EMBL" id="ESO87686.1"/>
    </source>
</evidence>
<dbReference type="SMART" id="SM00450">
    <property type="entry name" value="RHOD"/>
    <property type="match status" value="1"/>
</dbReference>
<gene>
    <name evidence="2" type="ORF">LOTGIDRAFT_166268</name>
</gene>